<dbReference type="Proteomes" id="UP000005222">
    <property type="component" value="Chromosome F"/>
</dbReference>
<accession>G8YLI6</accession>
<dbReference type="InParanoid" id="G8YLI6"/>
<dbReference type="AlphaFoldDB" id="G8YLI6"/>
<evidence type="ECO:0000259" key="1">
    <source>
        <dbReference type="Pfam" id="PF10313"/>
    </source>
</evidence>
<dbReference type="FunCoup" id="G8YLI6">
    <property type="interactions" value="71"/>
</dbReference>
<dbReference type="SUPFAM" id="SSF50978">
    <property type="entry name" value="WD40 repeat-like"/>
    <property type="match status" value="1"/>
</dbReference>
<dbReference type="Pfam" id="PF10313">
    <property type="entry name" value="DUF2415"/>
    <property type="match status" value="1"/>
</dbReference>
<dbReference type="EMBL" id="FO082054">
    <property type="protein sequence ID" value="CCE88920.1"/>
    <property type="molecule type" value="Genomic_DNA"/>
</dbReference>
<dbReference type="OMA" id="RPGHQSG"/>
<dbReference type="eggNOG" id="KOG4532">
    <property type="taxonomic scope" value="Eukaryota"/>
</dbReference>
<dbReference type="PANTHER" id="PTHR43991:SF9">
    <property type="entry name" value="DUF2415 DOMAIN-CONTAINING PROTEIN"/>
    <property type="match status" value="1"/>
</dbReference>
<proteinExistence type="predicted"/>
<feature type="domain" description="DUF2415" evidence="1">
    <location>
        <begin position="315"/>
        <end position="360"/>
    </location>
</feature>
<dbReference type="InterPro" id="IPR015943">
    <property type="entry name" value="WD40/YVTN_repeat-like_dom_sf"/>
</dbReference>
<evidence type="ECO:0000313" key="2">
    <source>
        <dbReference type="EMBL" id="CCE88920.1"/>
    </source>
</evidence>
<gene>
    <name evidence="2" type="primary">Piso0_001711</name>
    <name evidence="2" type="ORF">GNLVRS01_PISO0F12391g</name>
</gene>
<dbReference type="InterPro" id="IPR036322">
    <property type="entry name" value="WD40_repeat_dom_sf"/>
</dbReference>
<protein>
    <submittedName>
        <fullName evidence="2">Piso0_001711 protein</fullName>
    </submittedName>
</protein>
<dbReference type="InterPro" id="IPR019417">
    <property type="entry name" value="DUF2415"/>
</dbReference>
<organism evidence="2 3">
    <name type="scientific">Pichia sorbitophila (strain ATCC MYA-4447 / BCRC 22081 / CBS 7064 / NBRC 10061 / NRRL Y-12695)</name>
    <name type="common">Hybrid yeast</name>
    <dbReference type="NCBI Taxonomy" id="559304"/>
    <lineage>
        <taxon>Eukaryota</taxon>
        <taxon>Fungi</taxon>
        <taxon>Dikarya</taxon>
        <taxon>Ascomycota</taxon>
        <taxon>Saccharomycotina</taxon>
        <taxon>Pichiomycetes</taxon>
        <taxon>Debaryomycetaceae</taxon>
        <taxon>Millerozyma</taxon>
    </lineage>
</organism>
<sequence length="594" mass="66339">MTIELTEKFSFDNNNKKKAKVETKQGNDSSKYYKCFQNYYHGHNYLKPNPQYIGDVGTSYSHWQLRDLLDVDQSKGKLYFRRDDSVREISRSRDGEIRSKKTADTDFAPKCFSVGSGQAVVYGGVMSSSAKAHSSGIESLGSSDRSGKGYSAKNGLYGFYSMETGERKTVQLGDAINNAVTVYAHGNGQYKSYVCNNDFNLYEVFVGGGDRIALNSQIMCEPNTSLNNVCRSPTNDKLLTVTGDTGSIHLVDTSVGSKIGAIKTSHDSGFGISYHPNGSILSTVFQDGTCCLHDIRNYETPLAEIKSTRPGHQPGAFRCCKFADSSINDLLAISEHAGRVHLFDLRNLNGTSTKNHQVIVFPHALDQFGEYMKPCKRNTSLSSIMEGGEDFDESTHYVTNIYGDSASPKKTQSEDEEKQNSCMSFTAPLVYDYDYLANVNPKLFKNYAYQPPSCSEYEQQDYFPLPEFNYPQWNNEDNACNQDSSPFSYNRRSSVGPYMLDDYNSIRRRSSVMSAVSMNSRASRGSIMHSRASTSSYDYYSDLYSTSNNINGEIELVGINWLDNNLLFAGQNAGILKWEVNTLGRRSFGSYSYV</sequence>
<dbReference type="OrthoDB" id="418169at2759"/>
<dbReference type="HOGENOM" id="CLU_027079_0_0_1"/>
<dbReference type="PANTHER" id="PTHR43991">
    <property type="entry name" value="WD REPEAT PROTEIN (AFU_ORTHOLOGUE AFUA_8G05640)-RELATED"/>
    <property type="match status" value="1"/>
</dbReference>
<name>G8YLI6_PICSO</name>
<evidence type="ECO:0000313" key="3">
    <source>
        <dbReference type="Proteomes" id="UP000005222"/>
    </source>
</evidence>
<reference evidence="2 3" key="1">
    <citation type="journal article" date="2012" name="G3 (Bethesda)">
        <title>Pichia sorbitophila, an interspecies yeast hybrid reveals early steps of genome resolution following polyploidization.</title>
        <authorList>
            <person name="Leh Louis V."/>
            <person name="Despons L."/>
            <person name="Friedrich A."/>
            <person name="Martin T."/>
            <person name="Durrens P."/>
            <person name="Casaregola S."/>
            <person name="Neuveglise C."/>
            <person name="Fairhead C."/>
            <person name="Marck C."/>
            <person name="Cruz J.A."/>
            <person name="Straub M.L."/>
            <person name="Kugler V."/>
            <person name="Sacerdot C."/>
            <person name="Uzunov Z."/>
            <person name="Thierry A."/>
            <person name="Weiss S."/>
            <person name="Bleykasten C."/>
            <person name="De Montigny J."/>
            <person name="Jacques N."/>
            <person name="Jung P."/>
            <person name="Lemaire M."/>
            <person name="Mallet S."/>
            <person name="Morel G."/>
            <person name="Richard G.F."/>
            <person name="Sarkar A."/>
            <person name="Savel G."/>
            <person name="Schacherer J."/>
            <person name="Seret M.L."/>
            <person name="Talla E."/>
            <person name="Samson G."/>
            <person name="Jubin C."/>
            <person name="Poulain J."/>
            <person name="Vacherie B."/>
            <person name="Barbe V."/>
            <person name="Pelletier E."/>
            <person name="Sherman D.J."/>
            <person name="Westhof E."/>
            <person name="Weissenbach J."/>
            <person name="Baret P.V."/>
            <person name="Wincker P."/>
            <person name="Gaillardin C."/>
            <person name="Dujon B."/>
            <person name="Souciet J.L."/>
        </authorList>
    </citation>
    <scope>NUCLEOTIDE SEQUENCE [LARGE SCALE GENOMIC DNA]</scope>
    <source>
        <strain evidence="3">ATCC MYA-4447 / BCRC 22081 / CBS 7064 / NBRC 10061 / NRRL Y-12695</strain>
    </source>
</reference>
<dbReference type="Gene3D" id="2.130.10.10">
    <property type="entry name" value="YVTN repeat-like/Quinoprotein amine dehydrogenase"/>
    <property type="match status" value="1"/>
</dbReference>
<keyword evidence="3" id="KW-1185">Reference proteome</keyword>